<evidence type="ECO:0000313" key="10">
    <source>
        <dbReference type="EMBL" id="RUS67598.1"/>
    </source>
</evidence>
<proteinExistence type="inferred from homology"/>
<reference evidence="10 11" key="1">
    <citation type="submission" date="2018-01" db="EMBL/GenBank/DDBJ databases">
        <title>Saezia sanguinis gen. nov., sp. nov., in the order Burkholderiales isolated from human blood.</title>
        <authorList>
            <person name="Medina-Pascual M.J."/>
            <person name="Valdezate S."/>
            <person name="Monzon S."/>
            <person name="Cuesta I."/>
            <person name="Carrasco G."/>
            <person name="Villalon P."/>
            <person name="Saez-Nieto J.A."/>
        </authorList>
    </citation>
    <scope>NUCLEOTIDE SEQUENCE [LARGE SCALE GENOMIC DNA]</scope>
    <source>
        <strain evidence="10 11">CNM695-12</strain>
    </source>
</reference>
<dbReference type="AlphaFoldDB" id="A0A433SFU1"/>
<feature type="domain" description="Glutamyl/glutaminyl-tRNA synthetase class Ib catalytic" evidence="9">
    <location>
        <begin position="12"/>
        <end position="257"/>
    </location>
</feature>
<gene>
    <name evidence="7 10" type="primary">gluQ</name>
    <name evidence="10" type="ORF">CUZ56_00073</name>
</gene>
<feature type="short sequence motif" description="'HIGH' region" evidence="7">
    <location>
        <begin position="15"/>
        <end position="25"/>
    </location>
</feature>
<protein>
    <recommendedName>
        <fullName evidence="7">Glutamyl-Q tRNA(Asp) synthetase</fullName>
        <shortName evidence="7">Glu-Q-RSs</shortName>
        <ecNumber evidence="7">6.1.1.-</ecNumber>
    </recommendedName>
</protein>
<evidence type="ECO:0000256" key="8">
    <source>
        <dbReference type="RuleBase" id="RU363037"/>
    </source>
</evidence>
<dbReference type="GO" id="GO:0006400">
    <property type="term" value="P:tRNA modification"/>
    <property type="evidence" value="ECO:0007669"/>
    <property type="project" value="InterPro"/>
</dbReference>
<dbReference type="HAMAP" id="MF_01428">
    <property type="entry name" value="Glu_Q_tRNA_synth"/>
    <property type="match status" value="1"/>
</dbReference>
<feature type="binding site" evidence="7">
    <location>
        <position position="194"/>
    </location>
    <ligand>
        <name>L-glutamate</name>
        <dbReference type="ChEBI" id="CHEBI:29985"/>
    </ligand>
</feature>
<keyword evidence="1 7" id="KW-0436">Ligase</keyword>
<dbReference type="GO" id="GO:0004818">
    <property type="term" value="F:glutamate-tRNA ligase activity"/>
    <property type="evidence" value="ECO:0007669"/>
    <property type="project" value="TreeGrafter"/>
</dbReference>
<evidence type="ECO:0000256" key="1">
    <source>
        <dbReference type="ARBA" id="ARBA00022598"/>
    </source>
</evidence>
<feature type="binding site" evidence="7">
    <location>
        <begin position="12"/>
        <end position="16"/>
    </location>
    <ligand>
        <name>L-glutamate</name>
        <dbReference type="ChEBI" id="CHEBI:29985"/>
    </ligand>
</feature>
<feature type="binding site" evidence="7">
    <location>
        <position position="253"/>
    </location>
    <ligand>
        <name>ATP</name>
        <dbReference type="ChEBI" id="CHEBI:30616"/>
    </ligand>
</feature>
<dbReference type="EMBL" id="PQSP01000001">
    <property type="protein sequence ID" value="RUS67598.1"/>
    <property type="molecule type" value="Genomic_DNA"/>
</dbReference>
<evidence type="ECO:0000256" key="7">
    <source>
        <dbReference type="HAMAP-Rule" id="MF_01428"/>
    </source>
</evidence>
<comment type="cofactor">
    <cofactor evidence="7">
        <name>Zn(2+)</name>
        <dbReference type="ChEBI" id="CHEBI:29105"/>
    </cofactor>
    <text evidence="7">Binds 1 zinc ion per subunit.</text>
</comment>
<evidence type="ECO:0000256" key="6">
    <source>
        <dbReference type="ARBA" id="ARBA00023146"/>
    </source>
</evidence>
<dbReference type="PRINTS" id="PR00987">
    <property type="entry name" value="TRNASYNTHGLU"/>
</dbReference>
<comment type="function">
    <text evidence="7">Catalyzes the tRNA-independent activation of glutamate in presence of ATP and the subsequent transfer of glutamate onto a tRNA(Asp). Glutamate is transferred on the 2-amino-5-(4,5-dihydroxy-2-cyclopenten-1-yl) moiety of the queuosine in the wobble position of the QUC anticodon.</text>
</comment>
<dbReference type="InterPro" id="IPR000924">
    <property type="entry name" value="Glu/Gln-tRNA-synth"/>
</dbReference>
<keyword evidence="8" id="KW-0648">Protein biosynthesis</keyword>
<feature type="binding site" evidence="7">
    <location>
        <position position="130"/>
    </location>
    <ligand>
        <name>Zn(2+)</name>
        <dbReference type="ChEBI" id="CHEBI:29105"/>
    </ligand>
</feature>
<dbReference type="GO" id="GO:0006424">
    <property type="term" value="P:glutamyl-tRNA aminoacylation"/>
    <property type="evidence" value="ECO:0007669"/>
    <property type="project" value="InterPro"/>
</dbReference>
<feature type="short sequence motif" description="'KMSKS' region" evidence="7">
    <location>
        <begin position="250"/>
        <end position="254"/>
    </location>
</feature>
<comment type="similarity">
    <text evidence="7">Belongs to the class-I aminoacyl-tRNA synthetase family. GluQ subfamily.</text>
</comment>
<dbReference type="NCBIfam" id="NF004314">
    <property type="entry name" value="PRK05710.1-3"/>
    <property type="match status" value="1"/>
</dbReference>
<evidence type="ECO:0000256" key="4">
    <source>
        <dbReference type="ARBA" id="ARBA00022833"/>
    </source>
</evidence>
<dbReference type="InterPro" id="IPR049940">
    <property type="entry name" value="GluQ/Sye"/>
</dbReference>
<feature type="binding site" evidence="7">
    <location>
        <position position="104"/>
    </location>
    <ligand>
        <name>Zn(2+)</name>
        <dbReference type="ChEBI" id="CHEBI:29105"/>
    </ligand>
</feature>
<organism evidence="10 11">
    <name type="scientific">Saezia sanguinis</name>
    <dbReference type="NCBI Taxonomy" id="1965230"/>
    <lineage>
        <taxon>Bacteria</taxon>
        <taxon>Pseudomonadati</taxon>
        <taxon>Pseudomonadota</taxon>
        <taxon>Betaproteobacteria</taxon>
        <taxon>Burkholderiales</taxon>
        <taxon>Saeziaceae</taxon>
        <taxon>Saezia</taxon>
    </lineage>
</organism>
<comment type="caution">
    <text evidence="10">The sequence shown here is derived from an EMBL/GenBank/DDBJ whole genome shotgun (WGS) entry which is preliminary data.</text>
</comment>
<dbReference type="OrthoDB" id="9807503at2"/>
<dbReference type="SUPFAM" id="SSF52374">
    <property type="entry name" value="Nucleotidylyl transferase"/>
    <property type="match status" value="1"/>
</dbReference>
<dbReference type="Pfam" id="PF00749">
    <property type="entry name" value="tRNA-synt_1c"/>
    <property type="match status" value="1"/>
</dbReference>
<keyword evidence="4 7" id="KW-0862">Zinc</keyword>
<keyword evidence="2 7" id="KW-0479">Metal-binding</keyword>
<dbReference type="InterPro" id="IPR020058">
    <property type="entry name" value="Glu/Gln-tRNA-synth_Ib_cat-dom"/>
</dbReference>
<dbReference type="Gene3D" id="3.40.50.620">
    <property type="entry name" value="HUPs"/>
    <property type="match status" value="1"/>
</dbReference>
<accession>A0A433SFU1</accession>
<dbReference type="NCBIfam" id="NF004313">
    <property type="entry name" value="PRK05710.1-2"/>
    <property type="match status" value="1"/>
</dbReference>
<feature type="binding site" evidence="7">
    <location>
        <position position="212"/>
    </location>
    <ligand>
        <name>L-glutamate</name>
        <dbReference type="ChEBI" id="CHEBI:29985"/>
    </ligand>
</feature>
<dbReference type="PANTHER" id="PTHR43311:SF1">
    <property type="entry name" value="GLUTAMYL-Q TRNA(ASP) SYNTHETASE"/>
    <property type="match status" value="1"/>
</dbReference>
<dbReference type="PANTHER" id="PTHR43311">
    <property type="entry name" value="GLUTAMATE--TRNA LIGASE"/>
    <property type="match status" value="1"/>
</dbReference>
<evidence type="ECO:0000256" key="5">
    <source>
        <dbReference type="ARBA" id="ARBA00022840"/>
    </source>
</evidence>
<dbReference type="GO" id="GO:0005829">
    <property type="term" value="C:cytosol"/>
    <property type="evidence" value="ECO:0007669"/>
    <property type="project" value="TreeGrafter"/>
</dbReference>
<dbReference type="GO" id="GO:0005524">
    <property type="term" value="F:ATP binding"/>
    <property type="evidence" value="ECO:0007669"/>
    <property type="project" value="UniProtKB-KW"/>
</dbReference>
<keyword evidence="5 7" id="KW-0067">ATP-binding</keyword>
<feature type="binding site" evidence="7">
    <location>
        <position position="106"/>
    </location>
    <ligand>
        <name>Zn(2+)</name>
        <dbReference type="ChEBI" id="CHEBI:29105"/>
    </ligand>
</feature>
<dbReference type="GO" id="GO:0008270">
    <property type="term" value="F:zinc ion binding"/>
    <property type="evidence" value="ECO:0007669"/>
    <property type="project" value="UniProtKB-UniRule"/>
</dbReference>
<keyword evidence="11" id="KW-1185">Reference proteome</keyword>
<keyword evidence="6 7" id="KW-0030">Aminoacyl-tRNA synthetase</keyword>
<dbReference type="InterPro" id="IPR014729">
    <property type="entry name" value="Rossmann-like_a/b/a_fold"/>
</dbReference>
<feature type="binding site" evidence="7">
    <location>
        <position position="48"/>
    </location>
    <ligand>
        <name>L-glutamate</name>
        <dbReference type="ChEBI" id="CHEBI:29985"/>
    </ligand>
</feature>
<name>A0A433SFU1_9BURK</name>
<dbReference type="NCBIfam" id="TIGR03838">
    <property type="entry name" value="queuosine_YadB"/>
    <property type="match status" value="1"/>
</dbReference>
<evidence type="ECO:0000256" key="2">
    <source>
        <dbReference type="ARBA" id="ARBA00022723"/>
    </source>
</evidence>
<evidence type="ECO:0000259" key="9">
    <source>
        <dbReference type="Pfam" id="PF00749"/>
    </source>
</evidence>
<sequence>MNTTSAPAYIGRFAPSPTGPLHRGSLVAALASWLDARAHHGTWLVRIEDIDTQRCDPAAANTILHQLACFGLLPDAKPVYQTHKNARYQQVLEHLLLHQRAYPCICTRAQILHALEHSGRPHQRHTALIYPGTCRPEHGGLPAGALPRAWRFHLPDHAQCRVDWKDRRQGMQSQQVDEVVGDFVLKRADGIWAYQLAVVVDDIDQGITDVVRGEDISDNTARQILLYQALNQPPPRYCHTPLVYMPNGEKLSKQHGAPAADSSKPLVELNLAAAVLGLPASENSTVENALQQWTGEWAKRYLE</sequence>
<feature type="binding site" evidence="7">
    <location>
        <position position="134"/>
    </location>
    <ligand>
        <name>Zn(2+)</name>
        <dbReference type="ChEBI" id="CHEBI:29105"/>
    </ligand>
</feature>
<dbReference type="Proteomes" id="UP000286947">
    <property type="component" value="Unassembled WGS sequence"/>
</dbReference>
<evidence type="ECO:0000256" key="3">
    <source>
        <dbReference type="ARBA" id="ARBA00022741"/>
    </source>
</evidence>
<dbReference type="InterPro" id="IPR022380">
    <property type="entry name" value="Glu-Q_tRNA(Asp)_Synthase"/>
</dbReference>
<keyword evidence="3 7" id="KW-0547">Nucleotide-binding</keyword>
<evidence type="ECO:0000313" key="11">
    <source>
        <dbReference type="Proteomes" id="UP000286947"/>
    </source>
</evidence>
<dbReference type="EC" id="6.1.1.-" evidence="7"/>
<dbReference type="RefSeq" id="WP_126978469.1">
    <property type="nucleotide sequence ID" value="NZ_PQSP01000001.1"/>
</dbReference>